<sequence length="149" mass="16840">MITSLTQLDKWHREFAPQCTPVLQYIYDGQRFIQHSFDVILQSALQVYHCGLALVPQLSVLQLYGHKLTNSCINLTKARDEAWSLCLRIIAGHSSHVTYIAFSSDNIRIISRSLDNTVRLWNASSVLKATLEGYSSRVTSVAFSFDNTC</sequence>
<dbReference type="PANTHER" id="PTHR22847">
    <property type="entry name" value="WD40 REPEAT PROTEIN"/>
    <property type="match status" value="1"/>
</dbReference>
<feature type="repeat" description="WD" evidence="3">
    <location>
        <begin position="90"/>
        <end position="125"/>
    </location>
</feature>
<dbReference type="PROSITE" id="PS50294">
    <property type="entry name" value="WD_REPEATS_REGION"/>
    <property type="match status" value="1"/>
</dbReference>
<evidence type="ECO:0000313" key="5">
    <source>
        <dbReference type="Proteomes" id="UP000054279"/>
    </source>
</evidence>
<keyword evidence="5" id="KW-1185">Reference proteome</keyword>
<dbReference type="OrthoDB" id="538223at2759"/>
<reference evidence="4 5" key="1">
    <citation type="submission" date="2014-06" db="EMBL/GenBank/DDBJ databases">
        <title>Evolutionary Origins and Diversification of the Mycorrhizal Mutualists.</title>
        <authorList>
            <consortium name="DOE Joint Genome Institute"/>
            <consortium name="Mycorrhizal Genomics Consortium"/>
            <person name="Kohler A."/>
            <person name="Kuo A."/>
            <person name="Nagy L.G."/>
            <person name="Floudas D."/>
            <person name="Copeland A."/>
            <person name="Barry K.W."/>
            <person name="Cichocki N."/>
            <person name="Veneault-Fourrey C."/>
            <person name="LaButti K."/>
            <person name="Lindquist E.A."/>
            <person name="Lipzen A."/>
            <person name="Lundell T."/>
            <person name="Morin E."/>
            <person name="Murat C."/>
            <person name="Riley R."/>
            <person name="Ohm R."/>
            <person name="Sun H."/>
            <person name="Tunlid A."/>
            <person name="Henrissat B."/>
            <person name="Grigoriev I.V."/>
            <person name="Hibbett D.S."/>
            <person name="Martin F."/>
        </authorList>
    </citation>
    <scope>NUCLEOTIDE SEQUENCE [LARGE SCALE GENOMIC DNA]</scope>
    <source>
        <strain evidence="4 5">SS14</strain>
    </source>
</reference>
<evidence type="ECO:0000313" key="4">
    <source>
        <dbReference type="EMBL" id="KIJ27489.1"/>
    </source>
</evidence>
<dbReference type="InterPro" id="IPR015943">
    <property type="entry name" value="WD40/YVTN_repeat-like_dom_sf"/>
</dbReference>
<evidence type="ECO:0000256" key="2">
    <source>
        <dbReference type="ARBA" id="ARBA00022737"/>
    </source>
</evidence>
<dbReference type="PROSITE" id="PS50082">
    <property type="entry name" value="WD_REPEATS_2"/>
    <property type="match status" value="1"/>
</dbReference>
<dbReference type="InterPro" id="IPR001680">
    <property type="entry name" value="WD40_rpt"/>
</dbReference>
<dbReference type="Proteomes" id="UP000054279">
    <property type="component" value="Unassembled WGS sequence"/>
</dbReference>
<dbReference type="AlphaFoldDB" id="A0A0C9U0I1"/>
<organism evidence="4 5">
    <name type="scientific">Sphaerobolus stellatus (strain SS14)</name>
    <dbReference type="NCBI Taxonomy" id="990650"/>
    <lineage>
        <taxon>Eukaryota</taxon>
        <taxon>Fungi</taxon>
        <taxon>Dikarya</taxon>
        <taxon>Basidiomycota</taxon>
        <taxon>Agaricomycotina</taxon>
        <taxon>Agaricomycetes</taxon>
        <taxon>Phallomycetidae</taxon>
        <taxon>Geastrales</taxon>
        <taxon>Sphaerobolaceae</taxon>
        <taxon>Sphaerobolus</taxon>
    </lineage>
</organism>
<evidence type="ECO:0000256" key="3">
    <source>
        <dbReference type="PROSITE-ProRule" id="PRU00221"/>
    </source>
</evidence>
<protein>
    <submittedName>
        <fullName evidence="4">Uncharacterized protein</fullName>
    </submittedName>
</protein>
<dbReference type="Pfam" id="PF00400">
    <property type="entry name" value="WD40"/>
    <property type="match status" value="2"/>
</dbReference>
<accession>A0A0C9U0I1</accession>
<dbReference type="Gene3D" id="2.130.10.10">
    <property type="entry name" value="YVTN repeat-like/Quinoprotein amine dehydrogenase"/>
    <property type="match status" value="1"/>
</dbReference>
<dbReference type="PANTHER" id="PTHR22847:SF637">
    <property type="entry name" value="WD REPEAT DOMAIN 5B"/>
    <property type="match status" value="1"/>
</dbReference>
<dbReference type="SUPFAM" id="SSF50978">
    <property type="entry name" value="WD40 repeat-like"/>
    <property type="match status" value="1"/>
</dbReference>
<name>A0A0C9U0I1_SPHS4</name>
<proteinExistence type="predicted"/>
<evidence type="ECO:0000256" key="1">
    <source>
        <dbReference type="ARBA" id="ARBA00022574"/>
    </source>
</evidence>
<dbReference type="GO" id="GO:1990234">
    <property type="term" value="C:transferase complex"/>
    <property type="evidence" value="ECO:0007669"/>
    <property type="project" value="UniProtKB-ARBA"/>
</dbReference>
<gene>
    <name evidence="4" type="ORF">M422DRAFT_37749</name>
</gene>
<keyword evidence="2" id="KW-0677">Repeat</keyword>
<keyword evidence="1 3" id="KW-0853">WD repeat</keyword>
<dbReference type="HOGENOM" id="CLU_1754184_0_0_1"/>
<dbReference type="InterPro" id="IPR036322">
    <property type="entry name" value="WD40_repeat_dom_sf"/>
</dbReference>
<dbReference type="EMBL" id="KN837334">
    <property type="protein sequence ID" value="KIJ27489.1"/>
    <property type="molecule type" value="Genomic_DNA"/>
</dbReference>
<feature type="non-terminal residue" evidence="4">
    <location>
        <position position="149"/>
    </location>
</feature>